<sequence length="521" mass="56527">MTEQSPRAALSRRALMGAGAGLASAAALGWPRGPALAAPTTLRAAISGYNVINTLDPAVAALIPEYYVIWSLYNGLLKLDAQMRPVPDLAESVTVAGDGQIEFKLRQGVKFHDGSVLTSDDVKFTLERLLDEATKSPNRSKVSAISQIDLPDAQTVRLRTSAPFAPLLTFLSNARTGTQILPRKAFMADPAGFGRKPIGTGAYRLRSWEPNQALKLSAFADYFGGAPRIPEVEIPLIAEETSGVTALLGKQVDITSTAPFADIPALEKRTDIKVMKQPGLNTRFLSLNNRKPPFDDVHFRRAVSLAINRDVLVRVVLFGEGVATPGLIPPSLTAAYDPAPKPLSTFNAARAKEELAKSKYGPGTKGTILTWGSGWWKRTAEVVLAQVNQVLGTQLNVEVTEANTVFARIRAGDYQAGTWGWLGMIDPDEYSYDLLHSEGWRNFAGYSNPKLDALLVQARQELDPAKRGTLYRQSEALWIDDMPVIPLFCSNIHNLLAGNASGFTQLPYSNFGDQFASMSLG</sequence>
<dbReference type="PROSITE" id="PS51318">
    <property type="entry name" value="TAT"/>
    <property type="match status" value="1"/>
</dbReference>
<dbReference type="GO" id="GO:0030288">
    <property type="term" value="C:outer membrane-bounded periplasmic space"/>
    <property type="evidence" value="ECO:0007669"/>
    <property type="project" value="UniProtKB-ARBA"/>
</dbReference>
<dbReference type="InterPro" id="IPR030678">
    <property type="entry name" value="Peptide/Ni-bd"/>
</dbReference>
<dbReference type="PIRSF" id="PIRSF002741">
    <property type="entry name" value="MppA"/>
    <property type="match status" value="1"/>
</dbReference>
<evidence type="ECO:0000256" key="1">
    <source>
        <dbReference type="ARBA" id="ARBA00004418"/>
    </source>
</evidence>
<evidence type="ECO:0000256" key="4">
    <source>
        <dbReference type="ARBA" id="ARBA00022729"/>
    </source>
</evidence>
<organism evidence="6 7">
    <name type="scientific">Teichococcus deserti</name>
    <dbReference type="NCBI Taxonomy" id="1817963"/>
    <lineage>
        <taxon>Bacteria</taxon>
        <taxon>Pseudomonadati</taxon>
        <taxon>Pseudomonadota</taxon>
        <taxon>Alphaproteobacteria</taxon>
        <taxon>Acetobacterales</taxon>
        <taxon>Roseomonadaceae</taxon>
        <taxon>Roseomonas</taxon>
    </lineage>
</organism>
<dbReference type="Pfam" id="PF00496">
    <property type="entry name" value="SBP_bac_5"/>
    <property type="match status" value="1"/>
</dbReference>
<dbReference type="InterPro" id="IPR000914">
    <property type="entry name" value="SBP_5_dom"/>
</dbReference>
<dbReference type="Gene3D" id="3.90.76.10">
    <property type="entry name" value="Dipeptide-binding Protein, Domain 1"/>
    <property type="match status" value="1"/>
</dbReference>
<dbReference type="RefSeq" id="WP_076958017.1">
    <property type="nucleotide sequence ID" value="NZ_MLCO01000137.1"/>
</dbReference>
<proteinExistence type="inferred from homology"/>
<dbReference type="SUPFAM" id="SSF53850">
    <property type="entry name" value="Periplasmic binding protein-like II"/>
    <property type="match status" value="1"/>
</dbReference>
<dbReference type="InterPro" id="IPR039424">
    <property type="entry name" value="SBP_5"/>
</dbReference>
<dbReference type="OrthoDB" id="9803988at2"/>
<dbReference type="GO" id="GO:1904680">
    <property type="term" value="F:peptide transmembrane transporter activity"/>
    <property type="evidence" value="ECO:0007669"/>
    <property type="project" value="TreeGrafter"/>
</dbReference>
<comment type="caution">
    <text evidence="6">The sequence shown here is derived from an EMBL/GenBank/DDBJ whole genome shotgun (WGS) entry which is preliminary data.</text>
</comment>
<dbReference type="Gene3D" id="3.40.190.10">
    <property type="entry name" value="Periplasmic binding protein-like II"/>
    <property type="match status" value="1"/>
</dbReference>
<dbReference type="InterPro" id="IPR006311">
    <property type="entry name" value="TAT_signal"/>
</dbReference>
<evidence type="ECO:0000313" key="7">
    <source>
        <dbReference type="Proteomes" id="UP000188879"/>
    </source>
</evidence>
<evidence type="ECO:0000313" key="6">
    <source>
        <dbReference type="EMBL" id="ONG52582.1"/>
    </source>
</evidence>
<comment type="similarity">
    <text evidence="2">Belongs to the bacterial solute-binding protein 5 family.</text>
</comment>
<dbReference type="AlphaFoldDB" id="A0A1V2H109"/>
<dbReference type="PANTHER" id="PTHR30290:SF10">
    <property type="entry name" value="PERIPLASMIC OLIGOPEPTIDE-BINDING PROTEIN-RELATED"/>
    <property type="match status" value="1"/>
</dbReference>
<dbReference type="GO" id="GO:0043190">
    <property type="term" value="C:ATP-binding cassette (ABC) transporter complex"/>
    <property type="evidence" value="ECO:0007669"/>
    <property type="project" value="InterPro"/>
</dbReference>
<dbReference type="PANTHER" id="PTHR30290">
    <property type="entry name" value="PERIPLASMIC BINDING COMPONENT OF ABC TRANSPORTER"/>
    <property type="match status" value="1"/>
</dbReference>
<keyword evidence="3" id="KW-0813">Transport</keyword>
<gene>
    <name evidence="6" type="ORF">BKE38_14295</name>
</gene>
<dbReference type="GO" id="GO:0015833">
    <property type="term" value="P:peptide transport"/>
    <property type="evidence" value="ECO:0007669"/>
    <property type="project" value="TreeGrafter"/>
</dbReference>
<dbReference type="EMBL" id="MLCO01000137">
    <property type="protein sequence ID" value="ONG52582.1"/>
    <property type="molecule type" value="Genomic_DNA"/>
</dbReference>
<reference evidence="6 7" key="1">
    <citation type="submission" date="2016-10" db="EMBL/GenBank/DDBJ databases">
        <title>Draft Genome sequence of Roseomonas sp. strain M3.</title>
        <authorList>
            <person name="Subhash Y."/>
            <person name="Lee S."/>
        </authorList>
    </citation>
    <scope>NUCLEOTIDE SEQUENCE [LARGE SCALE GENOMIC DNA]</scope>
    <source>
        <strain evidence="6 7">M3</strain>
    </source>
</reference>
<protein>
    <recommendedName>
        <fullName evidence="5">Solute-binding protein family 5 domain-containing protein</fullName>
    </recommendedName>
</protein>
<dbReference type="Proteomes" id="UP000188879">
    <property type="component" value="Unassembled WGS sequence"/>
</dbReference>
<comment type="subcellular location">
    <subcellularLocation>
        <location evidence="1">Periplasm</location>
    </subcellularLocation>
</comment>
<evidence type="ECO:0000256" key="3">
    <source>
        <dbReference type="ARBA" id="ARBA00022448"/>
    </source>
</evidence>
<evidence type="ECO:0000259" key="5">
    <source>
        <dbReference type="Pfam" id="PF00496"/>
    </source>
</evidence>
<dbReference type="CDD" id="cd00995">
    <property type="entry name" value="PBP2_NikA_DppA_OppA_like"/>
    <property type="match status" value="1"/>
</dbReference>
<keyword evidence="4" id="KW-0732">Signal</keyword>
<feature type="domain" description="Solute-binding protein family 5" evidence="5">
    <location>
        <begin position="85"/>
        <end position="440"/>
    </location>
</feature>
<dbReference type="Gene3D" id="3.10.105.10">
    <property type="entry name" value="Dipeptide-binding Protein, Domain 3"/>
    <property type="match status" value="1"/>
</dbReference>
<evidence type="ECO:0000256" key="2">
    <source>
        <dbReference type="ARBA" id="ARBA00005695"/>
    </source>
</evidence>
<name>A0A1V2H109_9PROT</name>
<accession>A0A1V2H109</accession>
<keyword evidence="7" id="KW-1185">Reference proteome</keyword>